<keyword evidence="3" id="KW-0378">Hydrolase</keyword>
<accession>A0ABX1JQW4</accession>
<reference evidence="3 4" key="1">
    <citation type="submission" date="2020-04" db="EMBL/GenBank/DDBJ databases">
        <authorList>
            <person name="Liu S."/>
        </authorList>
    </citation>
    <scope>NUCLEOTIDE SEQUENCE [LARGE SCALE GENOMIC DNA]</scope>
    <source>
        <strain evidence="3 4">CGMCC 1.15091</strain>
    </source>
</reference>
<dbReference type="Pfam" id="PF01557">
    <property type="entry name" value="FAA_hydrolase"/>
    <property type="match status" value="1"/>
</dbReference>
<keyword evidence="1" id="KW-0479">Metal-binding</keyword>
<name>A0ABX1JQW4_9MICC</name>
<dbReference type="Gene3D" id="3.90.850.10">
    <property type="entry name" value="Fumarylacetoacetase-like, C-terminal domain"/>
    <property type="match status" value="1"/>
</dbReference>
<dbReference type="Proteomes" id="UP000523795">
    <property type="component" value="Unassembled WGS sequence"/>
</dbReference>
<evidence type="ECO:0000313" key="3">
    <source>
        <dbReference type="EMBL" id="NKX51718.1"/>
    </source>
</evidence>
<dbReference type="GO" id="GO:0016787">
    <property type="term" value="F:hydrolase activity"/>
    <property type="evidence" value="ECO:0007669"/>
    <property type="project" value="UniProtKB-KW"/>
</dbReference>
<dbReference type="EMBL" id="JAAZSR010000291">
    <property type="protein sequence ID" value="NKX51718.1"/>
    <property type="molecule type" value="Genomic_DNA"/>
</dbReference>
<sequence>FTRLSPGDVIVTGTPGGVGRFMTPTGLLSEGDVVEVEITGLGTLRNTVEGVS</sequence>
<protein>
    <submittedName>
        <fullName evidence="3">Fumarylacetoacetate hydrolase family protein</fullName>
    </submittedName>
</protein>
<feature type="non-terminal residue" evidence="3">
    <location>
        <position position="1"/>
    </location>
</feature>
<dbReference type="SUPFAM" id="SSF56529">
    <property type="entry name" value="FAH"/>
    <property type="match status" value="1"/>
</dbReference>
<evidence type="ECO:0000256" key="1">
    <source>
        <dbReference type="ARBA" id="ARBA00022723"/>
    </source>
</evidence>
<dbReference type="InterPro" id="IPR036663">
    <property type="entry name" value="Fumarylacetoacetase_C_sf"/>
</dbReference>
<organism evidence="3 4">
    <name type="scientific">Arthrobacter deserti</name>
    <dbReference type="NCBI Taxonomy" id="1742687"/>
    <lineage>
        <taxon>Bacteria</taxon>
        <taxon>Bacillati</taxon>
        <taxon>Actinomycetota</taxon>
        <taxon>Actinomycetes</taxon>
        <taxon>Micrococcales</taxon>
        <taxon>Micrococcaceae</taxon>
        <taxon>Arthrobacter</taxon>
    </lineage>
</organism>
<keyword evidence="4" id="KW-1185">Reference proteome</keyword>
<dbReference type="PANTHER" id="PTHR11820">
    <property type="entry name" value="ACYLPYRUVASE"/>
    <property type="match status" value="1"/>
</dbReference>
<evidence type="ECO:0000313" key="4">
    <source>
        <dbReference type="Proteomes" id="UP000523795"/>
    </source>
</evidence>
<feature type="domain" description="Fumarylacetoacetase-like C-terminal" evidence="2">
    <location>
        <begin position="2"/>
        <end position="48"/>
    </location>
</feature>
<evidence type="ECO:0000259" key="2">
    <source>
        <dbReference type="Pfam" id="PF01557"/>
    </source>
</evidence>
<gene>
    <name evidence="3" type="ORF">HER39_14330</name>
</gene>
<comment type="caution">
    <text evidence="3">The sequence shown here is derived from an EMBL/GenBank/DDBJ whole genome shotgun (WGS) entry which is preliminary data.</text>
</comment>
<proteinExistence type="predicted"/>
<dbReference type="PANTHER" id="PTHR11820:SF112">
    <property type="entry name" value="FUMARYLACETOACETATE HYDROLASE FAMILY PROTEIN (AFU_ORTHOLOGUE AFUA_1G02370)-RELATED"/>
    <property type="match status" value="1"/>
</dbReference>
<dbReference type="InterPro" id="IPR011234">
    <property type="entry name" value="Fumarylacetoacetase-like_C"/>
</dbReference>